<sequence length="225" mass="25305">MTAYFAYGSNLDAAQMQERVGCSTQATPAQLVGYKLVFDKFSLNRKCGVANLRYTGFETDIVEGAVYQLNAEQLTMLDRFEGYNPSKPSRFGYQRQNVTLRDGSIAESYIVPHTYLSLPLSPSVPYLQHLLKGINAFTPDYYGALFRLKVKEGGQLRDHLPQEYLEHCIECGKQIGILYALEKKASLTTEMINLIHSENYQKDNPRAVAALQPYLEAKPQAVASF</sequence>
<evidence type="ECO:0000256" key="3">
    <source>
        <dbReference type="PIRSR" id="PIRSR617939-2"/>
    </source>
</evidence>
<keyword evidence="7" id="KW-1185">Reference proteome</keyword>
<protein>
    <submittedName>
        <fullName evidence="6">Gamma-glutamylcyclotransferase</fullName>
    </submittedName>
</protein>
<feature type="active site" description="Proton acceptor" evidence="2">
    <location>
        <position position="81"/>
    </location>
</feature>
<dbReference type="CDD" id="cd06661">
    <property type="entry name" value="GGCT_like"/>
    <property type="match status" value="1"/>
</dbReference>
<dbReference type="InterPro" id="IPR013024">
    <property type="entry name" value="GGCT-like"/>
</dbReference>
<comment type="caution">
    <text evidence="5">The sequence shown here is derived from an EMBL/GenBank/DDBJ whole genome shotgun (WGS) entry which is preliminary data.</text>
</comment>
<dbReference type="AlphaFoldDB" id="A0A0Q9YEM5"/>
<reference evidence="6" key="2">
    <citation type="journal article" date="2016" name="Genome Announc.">
        <title>Draft Genome Sequences of Two Novel Amoeba-Resistant Intranuclear Bacteria, 'Candidatus Berkiella cookevillensis' and 'Candidatus Berkiella aquae'.</title>
        <authorList>
            <person name="Mehari Y.T."/>
            <person name="Arivett B.A."/>
            <person name="Farone A.L."/>
            <person name="Gunderson J.H."/>
            <person name="Farone M.B."/>
        </authorList>
    </citation>
    <scope>NUCLEOTIDE SEQUENCE</scope>
    <source>
        <strain evidence="6">HT99</strain>
    </source>
</reference>
<dbReference type="GO" id="GO:0003839">
    <property type="term" value="F:gamma-glutamylcyclotransferase activity"/>
    <property type="evidence" value="ECO:0007669"/>
    <property type="project" value="InterPro"/>
</dbReference>
<evidence type="ECO:0000313" key="7">
    <source>
        <dbReference type="Proteomes" id="UP000051497"/>
    </source>
</evidence>
<evidence type="ECO:0000313" key="6">
    <source>
        <dbReference type="EMBL" id="MCS5711633.1"/>
    </source>
</evidence>
<dbReference type="InterPro" id="IPR017939">
    <property type="entry name" value="G-Glutamylcylcotransferase"/>
</dbReference>
<organism evidence="5">
    <name type="scientific">Candidatus Berkiella aquae</name>
    <dbReference type="NCBI Taxonomy" id="295108"/>
    <lineage>
        <taxon>Bacteria</taxon>
        <taxon>Pseudomonadati</taxon>
        <taxon>Pseudomonadota</taxon>
        <taxon>Gammaproteobacteria</taxon>
        <taxon>Candidatus Berkiellales</taxon>
        <taxon>Candidatus Berkiellaceae</taxon>
        <taxon>Candidatus Berkiella</taxon>
    </lineage>
</organism>
<dbReference type="PANTHER" id="PTHR12935:SF0">
    <property type="entry name" value="GAMMA-GLUTAMYLCYCLOTRANSFERASE"/>
    <property type="match status" value="1"/>
</dbReference>
<dbReference type="SUPFAM" id="SSF110857">
    <property type="entry name" value="Gamma-glutamyl cyclotransferase-like"/>
    <property type="match status" value="1"/>
</dbReference>
<dbReference type="PANTHER" id="PTHR12935">
    <property type="entry name" value="GAMMA-GLUTAMYLCYCLOTRANSFERASE"/>
    <property type="match status" value="1"/>
</dbReference>
<gene>
    <name evidence="6" type="ORF">HT99x_009300</name>
    <name evidence="5" type="ORF">HT99x_02907</name>
</gene>
<reference evidence="5" key="1">
    <citation type="submission" date="2015-09" db="EMBL/GenBank/DDBJ databases">
        <title>Draft Genome Sequences of Two Novel Amoeba-resistant Intranuclear Bacteria, Candidatus Berkiella cookevillensis and Candidatus Berkiella aquae.</title>
        <authorList>
            <person name="Mehari Y.T."/>
            <person name="Arivett B.A."/>
            <person name="Farone A.L."/>
            <person name="Gunderson J.H."/>
            <person name="Farone M.B."/>
        </authorList>
    </citation>
    <scope>NUCLEOTIDE SEQUENCE [LARGE SCALE GENOMIC DNA]</scope>
    <source>
        <strain evidence="5">HT99</strain>
    </source>
</reference>
<feature type="domain" description="Gamma-glutamylcyclotransferase AIG2-like" evidence="4">
    <location>
        <begin position="4"/>
        <end position="111"/>
    </location>
</feature>
<dbReference type="EMBL" id="LKAJ02000001">
    <property type="protein sequence ID" value="MCS5711633.1"/>
    <property type="molecule type" value="Genomic_DNA"/>
</dbReference>
<dbReference type="RefSeq" id="WP_075067496.1">
    <property type="nucleotide sequence ID" value="NZ_LKAJ02000001.1"/>
</dbReference>
<dbReference type="Proteomes" id="UP000051497">
    <property type="component" value="Unassembled WGS sequence"/>
</dbReference>
<dbReference type="STRING" id="295108.HT99x_02907"/>
<dbReference type="InterPro" id="IPR009288">
    <property type="entry name" value="AIG2-like_dom"/>
</dbReference>
<keyword evidence="1" id="KW-0456">Lyase</keyword>
<evidence type="ECO:0000256" key="1">
    <source>
        <dbReference type="ARBA" id="ARBA00023239"/>
    </source>
</evidence>
<feature type="binding site" evidence="3">
    <location>
        <begin position="4"/>
        <end position="9"/>
    </location>
    <ligand>
        <name>substrate</name>
    </ligand>
</feature>
<accession>A0A0Q9YEM5</accession>
<dbReference type="Pfam" id="PF06094">
    <property type="entry name" value="GGACT"/>
    <property type="match status" value="1"/>
</dbReference>
<proteinExistence type="predicted"/>
<evidence type="ECO:0000259" key="4">
    <source>
        <dbReference type="Pfam" id="PF06094"/>
    </source>
</evidence>
<feature type="binding site" evidence="3">
    <location>
        <position position="126"/>
    </location>
    <ligand>
        <name>substrate</name>
    </ligand>
</feature>
<dbReference type="InterPro" id="IPR036568">
    <property type="entry name" value="GGCT-like_sf"/>
</dbReference>
<name>A0A0Q9YEM5_9GAMM</name>
<evidence type="ECO:0000313" key="5">
    <source>
        <dbReference type="EMBL" id="KRG18917.1"/>
    </source>
</evidence>
<dbReference type="Gene3D" id="3.10.490.10">
    <property type="entry name" value="Gamma-glutamyl cyclotransferase-like"/>
    <property type="match status" value="1"/>
</dbReference>
<dbReference type="EMBL" id="LKAJ01000018">
    <property type="protein sequence ID" value="KRG18917.1"/>
    <property type="molecule type" value="Genomic_DNA"/>
</dbReference>
<dbReference type="OrthoDB" id="5401862at2"/>
<reference evidence="6" key="3">
    <citation type="submission" date="2021-06" db="EMBL/GenBank/DDBJ databases">
        <title>Genomic Description and Analysis of Intracellular Bacteria, Candidatus Berkiella cookevillensis and Candidatus Berkiella aquae.</title>
        <authorList>
            <person name="Kidane D.T."/>
            <person name="Mehari Y.T."/>
            <person name="Rice F.C."/>
            <person name="Arivett B.A."/>
            <person name="Farone A.L."/>
            <person name="Berk S.G."/>
            <person name="Farone M.B."/>
        </authorList>
    </citation>
    <scope>NUCLEOTIDE SEQUENCE</scope>
    <source>
        <strain evidence="6">HT99</strain>
    </source>
</reference>
<evidence type="ECO:0000256" key="2">
    <source>
        <dbReference type="PIRSR" id="PIRSR617939-1"/>
    </source>
</evidence>